<dbReference type="PANTHER" id="PTHR35970">
    <property type="entry name" value="SODIUM CHANNEL AND CLATHRIN LINKER 1"/>
    <property type="match status" value="1"/>
</dbReference>
<organism evidence="2 3">
    <name type="scientific">Tegillarca granosa</name>
    <name type="common">Malaysian cockle</name>
    <name type="synonym">Anadara granosa</name>
    <dbReference type="NCBI Taxonomy" id="220873"/>
    <lineage>
        <taxon>Eukaryota</taxon>
        <taxon>Metazoa</taxon>
        <taxon>Spiralia</taxon>
        <taxon>Lophotrochozoa</taxon>
        <taxon>Mollusca</taxon>
        <taxon>Bivalvia</taxon>
        <taxon>Autobranchia</taxon>
        <taxon>Pteriomorphia</taxon>
        <taxon>Arcoida</taxon>
        <taxon>Arcoidea</taxon>
        <taxon>Arcidae</taxon>
        <taxon>Tegillarca</taxon>
    </lineage>
</organism>
<evidence type="ECO:0000313" key="2">
    <source>
        <dbReference type="EMBL" id="KAJ8297995.1"/>
    </source>
</evidence>
<sequence length="635" mass="74828">MATDEVDFLKDQVQRLNAELARYRQDRAEQSEQVIELCWNLKEPLTYTFVLLLSPLIDEYDGQIAELSEQVDLYKEELSRIRPQLDRLIKENASLSDQLREALARQVESSGGGNEEFRPATNDEQVLHNLQEQAESALQEKELALERWQEADNEIDRLQKQLQVCNMQYMYMCNLCEINVYMEKDSHQWKVVEQQANQMQSQYYETVEILNKEIDELQQELRLSQTSKELDEVKRDKIAVEARLTELQKRCTDLEEREINSVSQVRDAVQMVETAVLEKEQAEVSLKQKEEELDSLQENINKLINEAGARTRQEVDNVRKQCNDRITKLTEELHKMEMDNAEMHEQLQRSVRDKRKVESELENVHKETMNQLTKQKDSYEDLNRRAVMAERARDNYEIKVEALQSSLKGNELKMEQLKSQTDTEISQLKERMAVMNQEFEHLNDDRLRLLNEVDEMKRRVSLAEKEKENAQRKYQKEVQLSFIFVNRWKEECQTITQKFENKLSDVRSELSHQKKRNDELTNLIKESQEKTLEAERLISDYGRNIRRLEERMRESENRAADAAKQLARQSARERQIKSENRSLIQELQRSTMDSSNRSNIGQADPLLISDLATSKRSMVASITKHSDEIENTSDR</sequence>
<dbReference type="InterPro" id="IPR038911">
    <property type="entry name" value="SCLT1"/>
</dbReference>
<keyword evidence="1" id="KW-0175">Coiled coil</keyword>
<proteinExistence type="predicted"/>
<name>A0ABQ9DYL8_TEGGR</name>
<feature type="coiled-coil region" evidence="1">
    <location>
        <begin position="57"/>
        <end position="168"/>
    </location>
</feature>
<evidence type="ECO:0000256" key="1">
    <source>
        <dbReference type="SAM" id="Coils"/>
    </source>
</evidence>
<dbReference type="EMBL" id="JARBDR010000923">
    <property type="protein sequence ID" value="KAJ8297995.1"/>
    <property type="molecule type" value="Genomic_DNA"/>
</dbReference>
<gene>
    <name evidence="2" type="ORF">KUTeg_024526</name>
</gene>
<dbReference type="PANTHER" id="PTHR35970:SF1">
    <property type="entry name" value="SODIUM CHANNEL AND CLATHRIN LINKER 1"/>
    <property type="match status" value="1"/>
</dbReference>
<protein>
    <recommendedName>
        <fullName evidence="4">Sodium channel and clathrin linker 1</fullName>
    </recommendedName>
</protein>
<dbReference type="Proteomes" id="UP001217089">
    <property type="component" value="Unassembled WGS sequence"/>
</dbReference>
<evidence type="ECO:0000313" key="3">
    <source>
        <dbReference type="Proteomes" id="UP001217089"/>
    </source>
</evidence>
<keyword evidence="3" id="KW-1185">Reference proteome</keyword>
<accession>A0ABQ9DYL8</accession>
<feature type="coiled-coil region" evidence="1">
    <location>
        <begin position="6"/>
        <end position="33"/>
    </location>
</feature>
<evidence type="ECO:0008006" key="4">
    <source>
        <dbReference type="Google" id="ProtNLM"/>
    </source>
</evidence>
<reference evidence="2 3" key="1">
    <citation type="submission" date="2022-12" db="EMBL/GenBank/DDBJ databases">
        <title>Chromosome-level genome of Tegillarca granosa.</title>
        <authorList>
            <person name="Kim J."/>
        </authorList>
    </citation>
    <scope>NUCLEOTIDE SEQUENCE [LARGE SCALE GENOMIC DNA]</scope>
    <source>
        <strain evidence="2">Teg-2019</strain>
        <tissue evidence="2">Adductor muscle</tissue>
    </source>
</reference>
<comment type="caution">
    <text evidence="2">The sequence shown here is derived from an EMBL/GenBank/DDBJ whole genome shotgun (WGS) entry which is preliminary data.</text>
</comment>
<feature type="coiled-coil region" evidence="1">
    <location>
        <begin position="200"/>
        <end position="572"/>
    </location>
</feature>